<evidence type="ECO:0000313" key="5">
    <source>
        <dbReference type="EMBL" id="MBP2026490.1"/>
    </source>
</evidence>
<evidence type="ECO:0000259" key="3">
    <source>
        <dbReference type="PROSITE" id="PS50113"/>
    </source>
</evidence>
<dbReference type="SMART" id="SM00086">
    <property type="entry name" value="PAC"/>
    <property type="match status" value="2"/>
</dbReference>
<dbReference type="Gene3D" id="3.30.70.270">
    <property type="match status" value="1"/>
</dbReference>
<name>A0ABS4KGL1_9FIRM</name>
<dbReference type="InterPro" id="IPR000014">
    <property type="entry name" value="PAS"/>
</dbReference>
<feature type="domain" description="PAS" evidence="2">
    <location>
        <begin position="40"/>
        <end position="89"/>
    </location>
</feature>
<dbReference type="RefSeq" id="WP_209658614.1">
    <property type="nucleotide sequence ID" value="NZ_JAGGLI010000002.1"/>
</dbReference>
<evidence type="ECO:0000259" key="4">
    <source>
        <dbReference type="PROSITE" id="PS50887"/>
    </source>
</evidence>
<dbReference type="PROSITE" id="PS50112">
    <property type="entry name" value="PAS"/>
    <property type="match status" value="1"/>
</dbReference>
<feature type="domain" description="PAC" evidence="3">
    <location>
        <begin position="240"/>
        <end position="292"/>
    </location>
</feature>
<dbReference type="InterPro" id="IPR000160">
    <property type="entry name" value="GGDEF_dom"/>
</dbReference>
<keyword evidence="6" id="KW-1185">Reference proteome</keyword>
<dbReference type="CDD" id="cd01949">
    <property type="entry name" value="GGDEF"/>
    <property type="match status" value="1"/>
</dbReference>
<dbReference type="InterPro" id="IPR029787">
    <property type="entry name" value="Nucleotide_cyclase"/>
</dbReference>
<gene>
    <name evidence="5" type="ORF">J2Z35_000279</name>
</gene>
<dbReference type="InterPro" id="IPR001610">
    <property type="entry name" value="PAC"/>
</dbReference>
<dbReference type="InterPro" id="IPR000700">
    <property type="entry name" value="PAS-assoc_C"/>
</dbReference>
<protein>
    <submittedName>
        <fullName evidence="5">Diguanylate cyclase (GGDEF)-like protein/PAS domain S-box-containing protein</fullName>
    </submittedName>
</protein>
<dbReference type="CDD" id="cd00130">
    <property type="entry name" value="PAS"/>
    <property type="match status" value="2"/>
</dbReference>
<dbReference type="InterPro" id="IPR043128">
    <property type="entry name" value="Rev_trsase/Diguanyl_cyclase"/>
</dbReference>
<dbReference type="Gene3D" id="3.30.450.20">
    <property type="entry name" value="PAS domain"/>
    <property type="match status" value="2"/>
</dbReference>
<evidence type="ECO:0000256" key="1">
    <source>
        <dbReference type="SAM" id="Phobius"/>
    </source>
</evidence>
<proteinExistence type="predicted"/>
<dbReference type="PROSITE" id="PS50887">
    <property type="entry name" value="GGDEF"/>
    <property type="match status" value="1"/>
</dbReference>
<dbReference type="InterPro" id="IPR035965">
    <property type="entry name" value="PAS-like_dom_sf"/>
</dbReference>
<reference evidence="5 6" key="1">
    <citation type="submission" date="2021-03" db="EMBL/GenBank/DDBJ databases">
        <title>Genomic Encyclopedia of Type Strains, Phase IV (KMG-IV): sequencing the most valuable type-strain genomes for metagenomic binning, comparative biology and taxonomic classification.</title>
        <authorList>
            <person name="Goeker M."/>
        </authorList>
    </citation>
    <scope>NUCLEOTIDE SEQUENCE [LARGE SCALE GENOMIC DNA]</scope>
    <source>
        <strain evidence="5 6">DSM 27512</strain>
    </source>
</reference>
<dbReference type="PROSITE" id="PS50113">
    <property type="entry name" value="PAC"/>
    <property type="match status" value="1"/>
</dbReference>
<keyword evidence="1" id="KW-0812">Transmembrane</keyword>
<dbReference type="InterPro" id="IPR050469">
    <property type="entry name" value="Diguanylate_Cyclase"/>
</dbReference>
<evidence type="ECO:0000259" key="2">
    <source>
        <dbReference type="PROSITE" id="PS50112"/>
    </source>
</evidence>
<dbReference type="Proteomes" id="UP001314903">
    <property type="component" value="Unassembled WGS sequence"/>
</dbReference>
<dbReference type="PANTHER" id="PTHR45138:SF9">
    <property type="entry name" value="DIGUANYLATE CYCLASE DGCM-RELATED"/>
    <property type="match status" value="1"/>
</dbReference>
<organism evidence="5 6">
    <name type="scientific">Acetoanaerobium pronyense</name>
    <dbReference type="NCBI Taxonomy" id="1482736"/>
    <lineage>
        <taxon>Bacteria</taxon>
        <taxon>Bacillati</taxon>
        <taxon>Bacillota</taxon>
        <taxon>Clostridia</taxon>
        <taxon>Peptostreptococcales</taxon>
        <taxon>Filifactoraceae</taxon>
        <taxon>Acetoanaerobium</taxon>
    </lineage>
</organism>
<dbReference type="SMART" id="SM00267">
    <property type="entry name" value="GGDEF"/>
    <property type="match status" value="1"/>
</dbReference>
<keyword evidence="1" id="KW-0472">Membrane</keyword>
<sequence>MNIDFYDLIFLIIIIFGFHSFVFLYIKKRNGNLTDLIKKERSKFFTILEASPDSIVVTRFSDGKIILANKKFLDTTKYTKDEIIGRTSLELNIWTNNLSRNRFINQLRNNTAIQNFEEYFYTKDRTIFLGSVSSNILTLDCEQYIVSIIRDITELKKTESRLIESEQKYKAIALSSASWEAWYDEHGWLLWTNDMVKEITGYDVDETFEINDIMRHIVIPRYKCNITKRFVNELSKDECGKEEFKINHKISGERWVLLSWRPVYDENQIFKGIRTSVIDISDQKKAEFAARDLASQLRREKEIAEKNSLTDSMTGLSNRRYLEDRICYEYSRMKRCNIELSIIMIDVDFFKQYNDTFGHLEGDECLKIISKLLKKSVKRGTDLVARYGGEEFVILLPDTSNRAAFKIANKLKNNIESLEIPNPLSEVSDFVTVSIGVATFNNKTSLPPNHLLSEVDKALYFAKGSGRNIVINA</sequence>
<feature type="transmembrane region" description="Helical" evidence="1">
    <location>
        <begin position="6"/>
        <end position="26"/>
    </location>
</feature>
<evidence type="ECO:0000313" key="6">
    <source>
        <dbReference type="Proteomes" id="UP001314903"/>
    </source>
</evidence>
<dbReference type="SMART" id="SM00091">
    <property type="entry name" value="PAS"/>
    <property type="match status" value="2"/>
</dbReference>
<dbReference type="Pfam" id="PF13426">
    <property type="entry name" value="PAS_9"/>
    <property type="match status" value="2"/>
</dbReference>
<feature type="domain" description="GGDEF" evidence="4">
    <location>
        <begin position="338"/>
        <end position="473"/>
    </location>
</feature>
<dbReference type="Pfam" id="PF00990">
    <property type="entry name" value="GGDEF"/>
    <property type="match status" value="1"/>
</dbReference>
<accession>A0ABS4KGL1</accession>
<dbReference type="NCBIfam" id="TIGR00254">
    <property type="entry name" value="GGDEF"/>
    <property type="match status" value="1"/>
</dbReference>
<keyword evidence="1" id="KW-1133">Transmembrane helix</keyword>
<dbReference type="NCBIfam" id="TIGR00229">
    <property type="entry name" value="sensory_box"/>
    <property type="match status" value="2"/>
</dbReference>
<dbReference type="SUPFAM" id="SSF55785">
    <property type="entry name" value="PYP-like sensor domain (PAS domain)"/>
    <property type="match status" value="2"/>
</dbReference>
<dbReference type="SUPFAM" id="SSF55073">
    <property type="entry name" value="Nucleotide cyclase"/>
    <property type="match status" value="1"/>
</dbReference>
<dbReference type="PANTHER" id="PTHR45138">
    <property type="entry name" value="REGULATORY COMPONENTS OF SENSORY TRANSDUCTION SYSTEM"/>
    <property type="match status" value="1"/>
</dbReference>
<comment type="caution">
    <text evidence="5">The sequence shown here is derived from an EMBL/GenBank/DDBJ whole genome shotgun (WGS) entry which is preliminary data.</text>
</comment>
<dbReference type="EMBL" id="JAGGLI010000002">
    <property type="protein sequence ID" value="MBP2026490.1"/>
    <property type="molecule type" value="Genomic_DNA"/>
</dbReference>